<evidence type="ECO:0000313" key="1">
    <source>
        <dbReference type="EMBL" id="RHZ69629.1"/>
    </source>
</evidence>
<proteinExistence type="predicted"/>
<evidence type="ECO:0000313" key="2">
    <source>
        <dbReference type="Proteomes" id="UP000266861"/>
    </source>
</evidence>
<comment type="caution">
    <text evidence="1">The sequence shown here is derived from an EMBL/GenBank/DDBJ whole genome shotgun (WGS) entry which is preliminary data.</text>
</comment>
<protein>
    <submittedName>
        <fullName evidence="1">Uncharacterized protein</fullName>
    </submittedName>
</protein>
<keyword evidence="2" id="KW-1185">Reference proteome</keyword>
<gene>
    <name evidence="1" type="ORF">Glove_281g44</name>
</gene>
<reference evidence="1 2" key="1">
    <citation type="submission" date="2018-08" db="EMBL/GenBank/DDBJ databases">
        <title>Genome and evolution of the arbuscular mycorrhizal fungus Diversispora epigaea (formerly Glomus versiforme) and its bacterial endosymbionts.</title>
        <authorList>
            <person name="Sun X."/>
            <person name="Fei Z."/>
            <person name="Harrison M."/>
        </authorList>
    </citation>
    <scope>NUCLEOTIDE SEQUENCE [LARGE SCALE GENOMIC DNA]</scope>
    <source>
        <strain evidence="1 2">IT104</strain>
    </source>
</reference>
<name>A0A397I1Y9_9GLOM</name>
<dbReference type="EMBL" id="PQFF01000258">
    <property type="protein sequence ID" value="RHZ69629.1"/>
    <property type="molecule type" value="Genomic_DNA"/>
</dbReference>
<accession>A0A397I1Y9</accession>
<sequence length="98" mass="11470">MSRRFYTSGRLTILKTRNLCASMQFNEEAANIKLNLAHVFTSSPGLQRISLNFLKVVLIMMFRSESKTLYLRRFIKVIQLFCKPVVLTLKRNSTKLFH</sequence>
<organism evidence="1 2">
    <name type="scientific">Diversispora epigaea</name>
    <dbReference type="NCBI Taxonomy" id="1348612"/>
    <lineage>
        <taxon>Eukaryota</taxon>
        <taxon>Fungi</taxon>
        <taxon>Fungi incertae sedis</taxon>
        <taxon>Mucoromycota</taxon>
        <taxon>Glomeromycotina</taxon>
        <taxon>Glomeromycetes</taxon>
        <taxon>Diversisporales</taxon>
        <taxon>Diversisporaceae</taxon>
        <taxon>Diversispora</taxon>
    </lineage>
</organism>
<dbReference type="AlphaFoldDB" id="A0A397I1Y9"/>
<dbReference type="Proteomes" id="UP000266861">
    <property type="component" value="Unassembled WGS sequence"/>
</dbReference>